<organism evidence="2 3">
    <name type="scientific">Nepenthes gracilis</name>
    <name type="common">Slender pitcher plant</name>
    <dbReference type="NCBI Taxonomy" id="150966"/>
    <lineage>
        <taxon>Eukaryota</taxon>
        <taxon>Viridiplantae</taxon>
        <taxon>Streptophyta</taxon>
        <taxon>Embryophyta</taxon>
        <taxon>Tracheophyta</taxon>
        <taxon>Spermatophyta</taxon>
        <taxon>Magnoliopsida</taxon>
        <taxon>eudicotyledons</taxon>
        <taxon>Gunneridae</taxon>
        <taxon>Pentapetalae</taxon>
        <taxon>Caryophyllales</taxon>
        <taxon>Nepenthaceae</taxon>
        <taxon>Nepenthes</taxon>
    </lineage>
</organism>
<evidence type="ECO:0000313" key="3">
    <source>
        <dbReference type="Proteomes" id="UP001279734"/>
    </source>
</evidence>
<sequence length="169" mass="17820">MPDSNSFAALQGPEVDILQTLSEGSGKTDVNSLAEPDPDSNLGDVAADPECLPLTDKESESQGEFSLEIEAPGLAGGSRIQGLSTCEPPLPKDAHLVEVPPGPSSISIFAAPKSSRMMAKRVLVDTSSHSVNLPHAQDEKEIEPPSLKQSSKKAKGPKKKKTPTPFTHD</sequence>
<evidence type="ECO:0000256" key="1">
    <source>
        <dbReference type="SAM" id="MobiDB-lite"/>
    </source>
</evidence>
<feature type="region of interest" description="Disordered" evidence="1">
    <location>
        <begin position="20"/>
        <end position="50"/>
    </location>
</feature>
<proteinExistence type="predicted"/>
<name>A0AAD3SEE3_NEPGR</name>
<feature type="compositionally biased region" description="Basic residues" evidence="1">
    <location>
        <begin position="150"/>
        <end position="162"/>
    </location>
</feature>
<dbReference type="Proteomes" id="UP001279734">
    <property type="component" value="Unassembled WGS sequence"/>
</dbReference>
<feature type="region of interest" description="Disordered" evidence="1">
    <location>
        <begin position="76"/>
        <end position="103"/>
    </location>
</feature>
<accession>A0AAD3SEE3</accession>
<keyword evidence="3" id="KW-1185">Reference proteome</keyword>
<reference evidence="2" key="1">
    <citation type="submission" date="2023-05" db="EMBL/GenBank/DDBJ databases">
        <title>Nepenthes gracilis genome sequencing.</title>
        <authorList>
            <person name="Fukushima K."/>
        </authorList>
    </citation>
    <scope>NUCLEOTIDE SEQUENCE</scope>
    <source>
        <strain evidence="2">SING2019-196</strain>
    </source>
</reference>
<dbReference type="EMBL" id="BSYO01000009">
    <property type="protein sequence ID" value="GMH09770.1"/>
    <property type="molecule type" value="Genomic_DNA"/>
</dbReference>
<comment type="caution">
    <text evidence="2">The sequence shown here is derived from an EMBL/GenBank/DDBJ whole genome shotgun (WGS) entry which is preliminary data.</text>
</comment>
<gene>
    <name evidence="2" type="ORF">Nepgr_011611</name>
</gene>
<feature type="region of interest" description="Disordered" evidence="1">
    <location>
        <begin position="127"/>
        <end position="169"/>
    </location>
</feature>
<protein>
    <submittedName>
        <fullName evidence="2">Uncharacterized protein</fullName>
    </submittedName>
</protein>
<feature type="compositionally biased region" description="Polar residues" evidence="1">
    <location>
        <begin position="20"/>
        <end position="31"/>
    </location>
</feature>
<evidence type="ECO:0000313" key="2">
    <source>
        <dbReference type="EMBL" id="GMH09770.1"/>
    </source>
</evidence>
<dbReference type="AlphaFoldDB" id="A0AAD3SEE3"/>